<comment type="caution">
    <text evidence="1">The sequence shown here is derived from an EMBL/GenBank/DDBJ whole genome shotgun (WGS) entry which is preliminary data.</text>
</comment>
<reference evidence="1 3" key="1">
    <citation type="submission" date="2024-02" db="EMBL/GenBank/DDBJ databases">
        <authorList>
            <person name="Chen Y."/>
            <person name="Shah S."/>
            <person name="Dougan E. K."/>
            <person name="Thang M."/>
            <person name="Chan C."/>
        </authorList>
    </citation>
    <scope>NUCLEOTIDE SEQUENCE [LARGE SCALE GENOMIC DNA]</scope>
</reference>
<proteinExistence type="predicted"/>
<dbReference type="EMBL" id="CAXAMM010017779">
    <property type="protein sequence ID" value="CAK9041824.1"/>
    <property type="molecule type" value="Genomic_DNA"/>
</dbReference>
<dbReference type="Proteomes" id="UP001642464">
    <property type="component" value="Unassembled WGS sequence"/>
</dbReference>
<gene>
    <name evidence="1" type="ORF">SCF082_LOCUS22976</name>
    <name evidence="2" type="ORF">SCF082_LOCUS24095</name>
</gene>
<organism evidence="1 3">
    <name type="scientific">Durusdinium trenchii</name>
    <dbReference type="NCBI Taxonomy" id="1381693"/>
    <lineage>
        <taxon>Eukaryota</taxon>
        <taxon>Sar</taxon>
        <taxon>Alveolata</taxon>
        <taxon>Dinophyceae</taxon>
        <taxon>Suessiales</taxon>
        <taxon>Symbiodiniaceae</taxon>
        <taxon>Durusdinium</taxon>
    </lineage>
</organism>
<keyword evidence="3" id="KW-1185">Reference proteome</keyword>
<protein>
    <submittedName>
        <fullName evidence="1">Uncharacterized protein</fullName>
    </submittedName>
</protein>
<evidence type="ECO:0000313" key="3">
    <source>
        <dbReference type="Proteomes" id="UP001642464"/>
    </source>
</evidence>
<sequence length="320" mass="35469">MSDSSLHTRLAAVGANGYVTANEVLFLRRTVFEDGVVNTEELDALFALSDRAGEGDPEWSQFFAEAVADYYLREEEPQGYLTPEEFASLQVRITRNHRSANALERCLLVKLMETAVQTPPEMAHFVGDQIKKAILNKTDGPVVDKNDAMLLRRYLFAAGGDGSVAVTRSEAELLFDINDAVQTAPNNPAWTELFVQGVINHLMAHLGYTAPSREEAFRRNAWARDHSANVGGFFKRMLSGGVGAVKDAYSDSSAYELHNNRRETDAAIAAKITPCEADWMAERIGRDGAFDENERQLIGRMRELAEDLPDNLKALLERAA</sequence>
<name>A0ABP0LJC4_9DINO</name>
<accession>A0ABP0LJC4</accession>
<dbReference type="EMBL" id="CAXAMM010016668">
    <property type="protein sequence ID" value="CAK9039298.1"/>
    <property type="molecule type" value="Genomic_DNA"/>
</dbReference>
<evidence type="ECO:0000313" key="2">
    <source>
        <dbReference type="EMBL" id="CAK9041824.1"/>
    </source>
</evidence>
<evidence type="ECO:0000313" key="1">
    <source>
        <dbReference type="EMBL" id="CAK9039298.1"/>
    </source>
</evidence>